<comment type="caution">
    <text evidence="1">The sequence shown here is derived from an EMBL/GenBank/DDBJ whole genome shotgun (WGS) entry which is preliminary data.</text>
</comment>
<organism evidence="1 2">
    <name type="scientific">Candidatus Thiopontia autotrophica</name>
    <dbReference type="NCBI Taxonomy" id="2841688"/>
    <lineage>
        <taxon>Bacteria</taxon>
        <taxon>Pseudomonadati</taxon>
        <taxon>Pseudomonadota</taxon>
        <taxon>Gammaproteobacteria</taxon>
        <taxon>Candidatus Thiopontia</taxon>
    </lineage>
</organism>
<protein>
    <submittedName>
        <fullName evidence="1">Uncharacterized protein</fullName>
    </submittedName>
</protein>
<name>A0A8J6NY20_9GAMM</name>
<dbReference type="PROSITE" id="PS01054">
    <property type="entry name" value="TRANSALDOLASE_1"/>
    <property type="match status" value="1"/>
</dbReference>
<dbReference type="Proteomes" id="UP000654401">
    <property type="component" value="Unassembled WGS sequence"/>
</dbReference>
<sequence>MINQAVGIVAIITIVLTLNGCTTNPALVKSESESYRTGFAHGCDSRAVDNNPYYLYQRDVKKYGAGADAEYTHGWDDAYKRCAEKGTLTSFFTHEEAFLHDAIEDLLP</sequence>
<dbReference type="GO" id="GO:0005975">
    <property type="term" value="P:carbohydrate metabolic process"/>
    <property type="evidence" value="ECO:0007669"/>
    <property type="project" value="InterPro"/>
</dbReference>
<evidence type="ECO:0000313" key="1">
    <source>
        <dbReference type="EMBL" id="MBC8518858.1"/>
    </source>
</evidence>
<proteinExistence type="predicted"/>
<dbReference type="InterPro" id="IPR018225">
    <property type="entry name" value="Transaldolase_AS"/>
</dbReference>
<evidence type="ECO:0000313" key="2">
    <source>
        <dbReference type="Proteomes" id="UP000654401"/>
    </source>
</evidence>
<dbReference type="EMBL" id="JACNFK010000009">
    <property type="protein sequence ID" value="MBC8518858.1"/>
    <property type="molecule type" value="Genomic_DNA"/>
</dbReference>
<gene>
    <name evidence="1" type="ORF">H8D24_00430</name>
</gene>
<dbReference type="AlphaFoldDB" id="A0A8J6NY20"/>
<reference evidence="1 2" key="1">
    <citation type="submission" date="2020-08" db="EMBL/GenBank/DDBJ databases">
        <title>Bridging the membrane lipid divide: bacteria of the FCB group superphylum have the potential to synthesize archaeal ether lipids.</title>
        <authorList>
            <person name="Villanueva L."/>
            <person name="Von Meijenfeldt F.A.B."/>
            <person name="Westbye A.B."/>
            <person name="Yadav S."/>
            <person name="Hopmans E.C."/>
            <person name="Dutilh B.E."/>
            <person name="Sinninghe Damste J.S."/>
        </authorList>
    </citation>
    <scope>NUCLEOTIDE SEQUENCE [LARGE SCALE GENOMIC DNA]</scope>
    <source>
        <strain evidence="1">NIOZ-UU100</strain>
    </source>
</reference>
<accession>A0A8J6NY20</accession>